<proteinExistence type="predicted"/>
<evidence type="ECO:0000313" key="1">
    <source>
        <dbReference type="EMBL" id="AYO56242.1"/>
    </source>
</evidence>
<sequence>MFVLEEIYKSKKVENSEQFNLRIQRGLSWFKKAVQLDDDLDLKFISLWIGFNAVYAQELMNPSDPQGFEQFLGKVCQFDQQQKIYHLIWDKLNQSVRVLLVNPYVFQSFWDFQNKKISQTDWKGCFDLEKRRVHQALQSKDTVDLLFVIFNRLYTLRNQLMHGGATYKSSLNRKQLQDACHILVALLPAFIHILLEHSKDLDLGKPFYPVVQVS</sequence>
<dbReference type="RefSeq" id="WP_087552437.1">
    <property type="nucleotide sequence ID" value="NZ_CP033133.1"/>
</dbReference>
<dbReference type="EMBL" id="CP033133">
    <property type="protein sequence ID" value="AYO56242.1"/>
    <property type="molecule type" value="Genomic_DNA"/>
</dbReference>
<dbReference type="Proteomes" id="UP000279962">
    <property type="component" value="Chromosome"/>
</dbReference>
<reference evidence="1 2" key="1">
    <citation type="submission" date="2018-10" db="EMBL/GenBank/DDBJ databases">
        <title>The complete genome of Acinetobacter wuhouensis strain WCHAW010062.</title>
        <authorList>
            <person name="Hu Y."/>
            <person name="Long H."/>
            <person name="Feng Y."/>
            <person name="Zong Z."/>
        </authorList>
    </citation>
    <scope>NUCLEOTIDE SEQUENCE [LARGE SCALE GENOMIC DNA]</scope>
    <source>
        <strain evidence="1 2">WCHAW010062</strain>
    </source>
</reference>
<organism evidence="1 2">
    <name type="scientific">Acinetobacter wuhouensis</name>
    <dbReference type="NCBI Taxonomy" id="1879050"/>
    <lineage>
        <taxon>Bacteria</taxon>
        <taxon>Pseudomonadati</taxon>
        <taxon>Pseudomonadota</taxon>
        <taxon>Gammaproteobacteria</taxon>
        <taxon>Moraxellales</taxon>
        <taxon>Moraxellaceae</taxon>
        <taxon>Acinetobacter</taxon>
    </lineage>
</organism>
<name>A0A3G2T839_9GAMM</name>
<gene>
    <name evidence="1" type="ORF">CDG68_05985</name>
</gene>
<dbReference type="AlphaFoldDB" id="A0A3G2T839"/>
<evidence type="ECO:0000313" key="2">
    <source>
        <dbReference type="Proteomes" id="UP000279962"/>
    </source>
</evidence>
<protein>
    <submittedName>
        <fullName evidence="1">Uncharacterized protein</fullName>
    </submittedName>
</protein>
<accession>A0A3G2T839</accession>